<dbReference type="OrthoDB" id="9964002at2"/>
<evidence type="ECO:0000313" key="2">
    <source>
        <dbReference type="EMBL" id="KXL53957.1"/>
    </source>
</evidence>
<keyword evidence="1" id="KW-0732">Signal</keyword>
<organism evidence="2 3">
    <name type="scientific">Anaerotignum neopropionicum</name>
    <dbReference type="NCBI Taxonomy" id="36847"/>
    <lineage>
        <taxon>Bacteria</taxon>
        <taxon>Bacillati</taxon>
        <taxon>Bacillota</taxon>
        <taxon>Clostridia</taxon>
        <taxon>Lachnospirales</taxon>
        <taxon>Anaerotignaceae</taxon>
        <taxon>Anaerotignum</taxon>
    </lineage>
</organism>
<evidence type="ECO:0000256" key="1">
    <source>
        <dbReference type="SAM" id="SignalP"/>
    </source>
</evidence>
<comment type="caution">
    <text evidence="2">The sequence shown here is derived from an EMBL/GenBank/DDBJ whole genome shotgun (WGS) entry which is preliminary data.</text>
</comment>
<reference evidence="2 3" key="1">
    <citation type="submission" date="2016-01" db="EMBL/GenBank/DDBJ databases">
        <title>Genome sequence of Clostridium neopropionicum X4, DSM-3847.</title>
        <authorList>
            <person name="Poehlein A."/>
            <person name="Beck M.H."/>
            <person name="Bengelsdorf F.R."/>
            <person name="Daniel R."/>
            <person name="Duerre P."/>
        </authorList>
    </citation>
    <scope>NUCLEOTIDE SEQUENCE [LARGE SCALE GENOMIC DNA]</scope>
    <source>
        <strain evidence="2 3">DSM-3847</strain>
    </source>
</reference>
<keyword evidence="3" id="KW-1185">Reference proteome</keyword>
<dbReference type="EMBL" id="LRVM01000001">
    <property type="protein sequence ID" value="KXL53957.1"/>
    <property type="molecule type" value="Genomic_DNA"/>
</dbReference>
<sequence length="121" mass="12521">MKKSGFIAVVAFMMLAFGGCGTSANNLGATRDDLGFDYDYANYGYDTDGTAYSNGYNAGTYTGSGAAYWDGYGINSGRPITTGDTLGNPYGNDVNSLTNMSRDVGIGVRNGLNNTTATVAG</sequence>
<protein>
    <submittedName>
        <fullName evidence="2">Uncharacterized protein</fullName>
    </submittedName>
</protein>
<dbReference type="RefSeq" id="WP_066083334.1">
    <property type="nucleotide sequence ID" value="NZ_LRVM01000001.1"/>
</dbReference>
<dbReference type="Proteomes" id="UP000070539">
    <property type="component" value="Unassembled WGS sequence"/>
</dbReference>
<proteinExistence type="predicted"/>
<dbReference type="STRING" id="36847.CLNEO_00520"/>
<name>A0A136WHJ9_9FIRM</name>
<accession>A0A136WHJ9</accession>
<feature type="chain" id="PRO_5039316893" evidence="1">
    <location>
        <begin position="19"/>
        <end position="121"/>
    </location>
</feature>
<dbReference type="PROSITE" id="PS51257">
    <property type="entry name" value="PROKAR_LIPOPROTEIN"/>
    <property type="match status" value="1"/>
</dbReference>
<dbReference type="AlphaFoldDB" id="A0A136WHJ9"/>
<gene>
    <name evidence="2" type="ORF">CLNEO_00520</name>
</gene>
<evidence type="ECO:0000313" key="3">
    <source>
        <dbReference type="Proteomes" id="UP000070539"/>
    </source>
</evidence>
<feature type="signal peptide" evidence="1">
    <location>
        <begin position="1"/>
        <end position="18"/>
    </location>
</feature>